<keyword evidence="6 7" id="KW-0472">Membrane</keyword>
<feature type="transmembrane region" description="Helical" evidence="7">
    <location>
        <begin position="44"/>
        <end position="65"/>
    </location>
</feature>
<dbReference type="Gene3D" id="1.20.1250.20">
    <property type="entry name" value="MFS general substrate transporter like domains"/>
    <property type="match status" value="1"/>
</dbReference>
<dbReference type="EMBL" id="JACSQE010000021">
    <property type="protein sequence ID" value="MBD8000576.1"/>
    <property type="molecule type" value="Genomic_DNA"/>
</dbReference>
<keyword evidence="2" id="KW-0813">Transport</keyword>
<evidence type="ECO:0000256" key="1">
    <source>
        <dbReference type="ARBA" id="ARBA00004651"/>
    </source>
</evidence>
<organism evidence="9 10">
    <name type="scientific">Oerskovia gallyi</name>
    <dbReference type="NCBI Taxonomy" id="2762226"/>
    <lineage>
        <taxon>Bacteria</taxon>
        <taxon>Bacillati</taxon>
        <taxon>Actinomycetota</taxon>
        <taxon>Actinomycetes</taxon>
        <taxon>Micrococcales</taxon>
        <taxon>Cellulomonadaceae</taxon>
        <taxon>Oerskovia</taxon>
    </lineage>
</organism>
<feature type="domain" description="Major facilitator superfamily (MFS) profile" evidence="8">
    <location>
        <begin position="12"/>
        <end position="397"/>
    </location>
</feature>
<dbReference type="Pfam" id="PF07690">
    <property type="entry name" value="MFS_1"/>
    <property type="match status" value="1"/>
</dbReference>
<evidence type="ECO:0000256" key="3">
    <source>
        <dbReference type="ARBA" id="ARBA00022475"/>
    </source>
</evidence>
<dbReference type="Proteomes" id="UP000633601">
    <property type="component" value="Unassembled WGS sequence"/>
</dbReference>
<proteinExistence type="predicted"/>
<feature type="transmembrane region" description="Helical" evidence="7">
    <location>
        <begin position="339"/>
        <end position="362"/>
    </location>
</feature>
<evidence type="ECO:0000259" key="8">
    <source>
        <dbReference type="PROSITE" id="PS50850"/>
    </source>
</evidence>
<evidence type="ECO:0000256" key="7">
    <source>
        <dbReference type="SAM" id="Phobius"/>
    </source>
</evidence>
<dbReference type="PANTHER" id="PTHR23517">
    <property type="entry name" value="RESISTANCE PROTEIN MDTM, PUTATIVE-RELATED-RELATED"/>
    <property type="match status" value="1"/>
</dbReference>
<feature type="transmembrane region" description="Helical" evidence="7">
    <location>
        <begin position="137"/>
        <end position="158"/>
    </location>
</feature>
<evidence type="ECO:0000313" key="10">
    <source>
        <dbReference type="Proteomes" id="UP000633601"/>
    </source>
</evidence>
<reference evidence="9 10" key="1">
    <citation type="submission" date="2020-08" db="EMBL/GenBank/DDBJ databases">
        <title>A Genomic Blueprint of the Chicken Gut Microbiome.</title>
        <authorList>
            <person name="Gilroy R."/>
            <person name="Ravi A."/>
            <person name="Getino M."/>
            <person name="Pursley I."/>
            <person name="Horton D.L."/>
            <person name="Alikhan N.-F."/>
            <person name="Baker D."/>
            <person name="Gharbi K."/>
            <person name="Hall N."/>
            <person name="Watson M."/>
            <person name="Adriaenssens E.M."/>
            <person name="Foster-Nyarko E."/>
            <person name="Jarju S."/>
            <person name="Secka A."/>
            <person name="Antonio M."/>
            <person name="Oren A."/>
            <person name="Chaudhuri R."/>
            <person name="La Ragione R.M."/>
            <person name="Hildebrand F."/>
            <person name="Pallen M.J."/>
        </authorList>
    </citation>
    <scope>NUCLEOTIDE SEQUENCE [LARGE SCALE GENOMIC DNA]</scope>
    <source>
        <strain evidence="9 10">Sa2CUA8</strain>
    </source>
</reference>
<evidence type="ECO:0000256" key="6">
    <source>
        <dbReference type="ARBA" id="ARBA00023136"/>
    </source>
</evidence>
<feature type="transmembrane region" description="Helical" evidence="7">
    <location>
        <begin position="368"/>
        <end position="392"/>
    </location>
</feature>
<dbReference type="InterPro" id="IPR020846">
    <property type="entry name" value="MFS_dom"/>
</dbReference>
<protein>
    <submittedName>
        <fullName evidence="9">MFS transporter</fullName>
    </submittedName>
</protein>
<dbReference type="InterPro" id="IPR005829">
    <property type="entry name" value="Sugar_transporter_CS"/>
</dbReference>
<comment type="caution">
    <text evidence="9">The sequence shown here is derived from an EMBL/GenBank/DDBJ whole genome shotgun (WGS) entry which is preliminary data.</text>
</comment>
<feature type="transmembrane region" description="Helical" evidence="7">
    <location>
        <begin position="277"/>
        <end position="298"/>
    </location>
</feature>
<dbReference type="SUPFAM" id="SSF103473">
    <property type="entry name" value="MFS general substrate transporter"/>
    <property type="match status" value="1"/>
</dbReference>
<dbReference type="InterPro" id="IPR011701">
    <property type="entry name" value="MFS"/>
</dbReference>
<keyword evidence="3" id="KW-1003">Cell membrane</keyword>
<evidence type="ECO:0000256" key="2">
    <source>
        <dbReference type="ARBA" id="ARBA00022448"/>
    </source>
</evidence>
<name>A0ABR8V893_9CELL</name>
<evidence type="ECO:0000313" key="9">
    <source>
        <dbReference type="EMBL" id="MBD8000576.1"/>
    </source>
</evidence>
<dbReference type="PROSITE" id="PS50850">
    <property type="entry name" value="MFS"/>
    <property type="match status" value="1"/>
</dbReference>
<keyword evidence="5 7" id="KW-1133">Transmembrane helix</keyword>
<evidence type="ECO:0000256" key="5">
    <source>
        <dbReference type="ARBA" id="ARBA00022989"/>
    </source>
</evidence>
<gene>
    <name evidence="9" type="ORF">H9640_18680</name>
</gene>
<evidence type="ECO:0000256" key="4">
    <source>
        <dbReference type="ARBA" id="ARBA00022692"/>
    </source>
</evidence>
<dbReference type="PROSITE" id="PS00216">
    <property type="entry name" value="SUGAR_TRANSPORT_1"/>
    <property type="match status" value="1"/>
</dbReference>
<comment type="subcellular location">
    <subcellularLocation>
        <location evidence="1">Cell membrane</location>
        <topology evidence="1">Multi-pass membrane protein</topology>
    </subcellularLocation>
</comment>
<dbReference type="InterPro" id="IPR050171">
    <property type="entry name" value="MFS_Transporters"/>
</dbReference>
<keyword evidence="4 7" id="KW-0812">Transmembrane</keyword>
<dbReference type="RefSeq" id="WP_191792281.1">
    <property type="nucleotide sequence ID" value="NZ_JACSQE010000021.1"/>
</dbReference>
<feature type="transmembrane region" description="Helical" evidence="7">
    <location>
        <begin position="170"/>
        <end position="194"/>
    </location>
</feature>
<accession>A0ABR8V893</accession>
<feature type="transmembrane region" description="Helical" evidence="7">
    <location>
        <begin position="253"/>
        <end position="270"/>
    </location>
</feature>
<feature type="transmembrane region" description="Helical" evidence="7">
    <location>
        <begin position="215"/>
        <end position="241"/>
    </location>
</feature>
<dbReference type="PANTHER" id="PTHR23517:SF13">
    <property type="entry name" value="MAJOR FACILITATOR SUPERFAMILY MFS_1"/>
    <property type="match status" value="1"/>
</dbReference>
<sequence>MQSFTTGARRWGSRLAIVATFLLMVAASAPSPFYPELTDRLGLVPVATTSVFAVYAFTMLGALLVAGGVSDVVGRRPVVTAGSLVLVASLVLFREADSLAALLLARSLQGAAAGLLLPALSAMVVDLVSPRRPGAAALWNTVAPMTGLGTGALAAALALDHASEPADVVFGALAVSFLGVAVLVWSTPDVVRVPAGRARRAVPRLAVPPHVRRRLAVATPAIIASWATNGLFLALGSSVVASELGATTHVRQSISICVFALSGIVASVALRRRSARVVSVFGTSALGAGTALSASALAVHSFPVYVVGAVILGAGFGTAFMGVLRTLMPRVAPSERAAVMAVMYTISYLAFGVPSIIAGLLVPLVSLAGAMTVLGTVIVGLCLVATVARLRVRDDRDDGRIRLLGRRRRNAPVVRPEEKR</sequence>
<feature type="transmembrane region" description="Helical" evidence="7">
    <location>
        <begin position="304"/>
        <end position="327"/>
    </location>
</feature>
<dbReference type="InterPro" id="IPR036259">
    <property type="entry name" value="MFS_trans_sf"/>
</dbReference>
<feature type="transmembrane region" description="Helical" evidence="7">
    <location>
        <begin position="99"/>
        <end position="125"/>
    </location>
</feature>
<keyword evidence="10" id="KW-1185">Reference proteome</keyword>
<feature type="transmembrane region" description="Helical" evidence="7">
    <location>
        <begin position="77"/>
        <end position="93"/>
    </location>
</feature>